<dbReference type="AlphaFoldDB" id="A0A382ZBC1"/>
<gene>
    <name evidence="1" type="ORF">METZ01_LOCUS445637</name>
</gene>
<feature type="non-terminal residue" evidence="1">
    <location>
        <position position="1"/>
    </location>
</feature>
<accession>A0A382ZBC1</accession>
<sequence>SDSSSLDCVMVEVGVFEPSTGNRVVVHDSDGNEYLNGVVNLAINLDNEK</sequence>
<dbReference type="EMBL" id="UINC01182521">
    <property type="protein sequence ID" value="SVD92783.1"/>
    <property type="molecule type" value="Genomic_DNA"/>
</dbReference>
<name>A0A382ZBC1_9ZZZZ</name>
<organism evidence="1">
    <name type="scientific">marine metagenome</name>
    <dbReference type="NCBI Taxonomy" id="408172"/>
    <lineage>
        <taxon>unclassified sequences</taxon>
        <taxon>metagenomes</taxon>
        <taxon>ecological metagenomes</taxon>
    </lineage>
</organism>
<protein>
    <submittedName>
        <fullName evidence="1">Uncharacterized protein</fullName>
    </submittedName>
</protein>
<proteinExistence type="predicted"/>
<reference evidence="1" key="1">
    <citation type="submission" date="2018-05" db="EMBL/GenBank/DDBJ databases">
        <authorList>
            <person name="Lanie J.A."/>
            <person name="Ng W.-L."/>
            <person name="Kazmierczak K.M."/>
            <person name="Andrzejewski T.M."/>
            <person name="Davidsen T.M."/>
            <person name="Wayne K.J."/>
            <person name="Tettelin H."/>
            <person name="Glass J.I."/>
            <person name="Rusch D."/>
            <person name="Podicherti R."/>
            <person name="Tsui H.-C.T."/>
            <person name="Winkler M.E."/>
        </authorList>
    </citation>
    <scope>NUCLEOTIDE SEQUENCE</scope>
</reference>
<evidence type="ECO:0000313" key="1">
    <source>
        <dbReference type="EMBL" id="SVD92783.1"/>
    </source>
</evidence>